<dbReference type="Gramene" id="KQK10978">
    <property type="protein sequence ID" value="KQK10978"/>
    <property type="gene ID" value="BRADI_2g57389v3"/>
</dbReference>
<dbReference type="InParanoid" id="A0A0Q3RCT5"/>
<name>A0A0Q3RCT5_BRADI</name>
<feature type="region of interest" description="Disordered" evidence="1">
    <location>
        <begin position="1"/>
        <end position="108"/>
    </location>
</feature>
<dbReference type="EMBL" id="CM000881">
    <property type="protein sequence ID" value="KQK10978.1"/>
    <property type="molecule type" value="Genomic_DNA"/>
</dbReference>
<feature type="compositionally biased region" description="Gly residues" evidence="1">
    <location>
        <begin position="73"/>
        <end position="84"/>
    </location>
</feature>
<gene>
    <name evidence="2" type="ORF">BRADI_2g57389v3</name>
</gene>
<accession>A0A0Q3RCT5</accession>
<evidence type="ECO:0000313" key="4">
    <source>
        <dbReference type="Proteomes" id="UP000008810"/>
    </source>
</evidence>
<evidence type="ECO:0000313" key="2">
    <source>
        <dbReference type="EMBL" id="KQK10978.1"/>
    </source>
</evidence>
<reference evidence="3" key="3">
    <citation type="submission" date="2018-08" db="UniProtKB">
        <authorList>
            <consortium name="EnsemblPlants"/>
        </authorList>
    </citation>
    <scope>IDENTIFICATION</scope>
    <source>
        <strain evidence="3">cv. Bd21</strain>
    </source>
</reference>
<dbReference type="EnsemblPlants" id="KQK10978">
    <property type="protein sequence ID" value="KQK10978"/>
    <property type="gene ID" value="BRADI_2g57389v3"/>
</dbReference>
<reference evidence="2 3" key="1">
    <citation type="journal article" date="2010" name="Nature">
        <title>Genome sequencing and analysis of the model grass Brachypodium distachyon.</title>
        <authorList>
            <consortium name="International Brachypodium Initiative"/>
        </authorList>
    </citation>
    <scope>NUCLEOTIDE SEQUENCE [LARGE SCALE GENOMIC DNA]</scope>
    <source>
        <strain evidence="2 3">Bd21</strain>
    </source>
</reference>
<protein>
    <submittedName>
        <fullName evidence="2 3">Uncharacterized protein</fullName>
    </submittedName>
</protein>
<organism evidence="2">
    <name type="scientific">Brachypodium distachyon</name>
    <name type="common">Purple false brome</name>
    <name type="synonym">Trachynia distachya</name>
    <dbReference type="NCBI Taxonomy" id="15368"/>
    <lineage>
        <taxon>Eukaryota</taxon>
        <taxon>Viridiplantae</taxon>
        <taxon>Streptophyta</taxon>
        <taxon>Embryophyta</taxon>
        <taxon>Tracheophyta</taxon>
        <taxon>Spermatophyta</taxon>
        <taxon>Magnoliopsida</taxon>
        <taxon>Liliopsida</taxon>
        <taxon>Poales</taxon>
        <taxon>Poaceae</taxon>
        <taxon>BOP clade</taxon>
        <taxon>Pooideae</taxon>
        <taxon>Stipodae</taxon>
        <taxon>Brachypodieae</taxon>
        <taxon>Brachypodium</taxon>
    </lineage>
</organism>
<dbReference type="Proteomes" id="UP000008810">
    <property type="component" value="Chromosome 2"/>
</dbReference>
<feature type="compositionally biased region" description="Gly residues" evidence="1">
    <location>
        <begin position="24"/>
        <end position="37"/>
    </location>
</feature>
<evidence type="ECO:0000256" key="1">
    <source>
        <dbReference type="SAM" id="MobiDB-lite"/>
    </source>
</evidence>
<evidence type="ECO:0000313" key="3">
    <source>
        <dbReference type="EnsemblPlants" id="KQK10978"/>
    </source>
</evidence>
<keyword evidence="4" id="KW-1185">Reference proteome</keyword>
<reference evidence="2" key="2">
    <citation type="submission" date="2017-06" db="EMBL/GenBank/DDBJ databases">
        <title>WGS assembly of Brachypodium distachyon.</title>
        <authorList>
            <consortium name="The International Brachypodium Initiative"/>
            <person name="Lucas S."/>
            <person name="Harmon-Smith M."/>
            <person name="Lail K."/>
            <person name="Tice H."/>
            <person name="Grimwood J."/>
            <person name="Bruce D."/>
            <person name="Barry K."/>
            <person name="Shu S."/>
            <person name="Lindquist E."/>
            <person name="Wang M."/>
            <person name="Pitluck S."/>
            <person name="Vogel J.P."/>
            <person name="Garvin D.F."/>
            <person name="Mockler T.C."/>
            <person name="Schmutz J."/>
            <person name="Rokhsar D."/>
            <person name="Bevan M.W."/>
        </authorList>
    </citation>
    <scope>NUCLEOTIDE SEQUENCE</scope>
    <source>
        <strain evidence="2">Bd21</strain>
    </source>
</reference>
<sequence>MARKRFAGWSSGWVRSGAARDDGGCQGEVGGGQGQGKRPGATEAGRGEVEWGGQGRGRQAGPRSGAARDEGGGRPGEGLTVGGRVGDRPAGVAPAGGGRRGGRRCEKE</sequence>
<dbReference type="AlphaFoldDB" id="A0A0Q3RCT5"/>
<proteinExistence type="predicted"/>